<proteinExistence type="predicted"/>
<dbReference type="OrthoDB" id="6692864at2759"/>
<comment type="caution">
    <text evidence="2">The sequence shown here is derived from an EMBL/GenBank/DDBJ whole genome shotgun (WGS) entry which is preliminary data.</text>
</comment>
<dbReference type="EMBL" id="MU251543">
    <property type="protein sequence ID" value="KAG9232544.1"/>
    <property type="molecule type" value="Genomic_DNA"/>
</dbReference>
<evidence type="ECO:0000256" key="1">
    <source>
        <dbReference type="SAM" id="MobiDB-lite"/>
    </source>
</evidence>
<reference evidence="2" key="1">
    <citation type="journal article" date="2021" name="IMA Fungus">
        <title>Genomic characterization of three marine fungi, including Emericellopsis atlantica sp. nov. with signatures of a generalist lifestyle and marine biomass degradation.</title>
        <authorList>
            <person name="Hagestad O.C."/>
            <person name="Hou L."/>
            <person name="Andersen J.H."/>
            <person name="Hansen E.H."/>
            <person name="Altermark B."/>
            <person name="Li C."/>
            <person name="Kuhnert E."/>
            <person name="Cox R.J."/>
            <person name="Crous P.W."/>
            <person name="Spatafora J.W."/>
            <person name="Lail K."/>
            <person name="Amirebrahimi M."/>
            <person name="Lipzen A."/>
            <person name="Pangilinan J."/>
            <person name="Andreopoulos W."/>
            <person name="Hayes R.D."/>
            <person name="Ng V."/>
            <person name="Grigoriev I.V."/>
            <person name="Jackson S.A."/>
            <person name="Sutton T.D.S."/>
            <person name="Dobson A.D.W."/>
            <person name="Rama T."/>
        </authorList>
    </citation>
    <scope>NUCLEOTIDE SEQUENCE</scope>
    <source>
        <strain evidence="2">TRa018bII</strain>
    </source>
</reference>
<keyword evidence="3" id="KW-1185">Reference proteome</keyword>
<dbReference type="GO" id="GO:0020037">
    <property type="term" value="F:heme binding"/>
    <property type="evidence" value="ECO:0007669"/>
    <property type="project" value="InterPro"/>
</dbReference>
<dbReference type="GO" id="GO:0005506">
    <property type="term" value="F:iron ion binding"/>
    <property type="evidence" value="ECO:0007669"/>
    <property type="project" value="InterPro"/>
</dbReference>
<dbReference type="Proteomes" id="UP000824998">
    <property type="component" value="Unassembled WGS sequence"/>
</dbReference>
<protein>
    <submittedName>
        <fullName evidence="2">Uncharacterized protein</fullName>
    </submittedName>
</protein>
<name>A0A9P8C3J0_9HELO</name>
<dbReference type="AlphaFoldDB" id="A0A9P8C3J0"/>
<dbReference type="SUPFAM" id="SSF48264">
    <property type="entry name" value="Cytochrome P450"/>
    <property type="match status" value="1"/>
</dbReference>
<feature type="non-terminal residue" evidence="2">
    <location>
        <position position="1"/>
    </location>
</feature>
<dbReference type="Gene3D" id="1.10.630.10">
    <property type="entry name" value="Cytochrome P450"/>
    <property type="match status" value="1"/>
</dbReference>
<evidence type="ECO:0000313" key="3">
    <source>
        <dbReference type="Proteomes" id="UP000824998"/>
    </source>
</evidence>
<feature type="region of interest" description="Disordered" evidence="1">
    <location>
        <begin position="18"/>
        <end position="43"/>
    </location>
</feature>
<evidence type="ECO:0000313" key="2">
    <source>
        <dbReference type="EMBL" id="KAG9232544.1"/>
    </source>
</evidence>
<organism evidence="2 3">
    <name type="scientific">Amylocarpus encephaloides</name>
    <dbReference type="NCBI Taxonomy" id="45428"/>
    <lineage>
        <taxon>Eukaryota</taxon>
        <taxon>Fungi</taxon>
        <taxon>Dikarya</taxon>
        <taxon>Ascomycota</taxon>
        <taxon>Pezizomycotina</taxon>
        <taxon>Leotiomycetes</taxon>
        <taxon>Helotiales</taxon>
        <taxon>Helotiales incertae sedis</taxon>
        <taxon>Amylocarpus</taxon>
    </lineage>
</organism>
<dbReference type="GO" id="GO:0004497">
    <property type="term" value="F:monooxygenase activity"/>
    <property type="evidence" value="ECO:0007669"/>
    <property type="project" value="InterPro"/>
</dbReference>
<sequence length="88" mass="9623">ESTFEQACDFIPERWTSRPEMAKNKHASSPFSQGMPENKLPSTAKITPNLSTSCIGKVLAWKNISYVVALLISKDDVALAPGEDGTRI</sequence>
<dbReference type="InterPro" id="IPR036396">
    <property type="entry name" value="Cyt_P450_sf"/>
</dbReference>
<dbReference type="GO" id="GO:0016705">
    <property type="term" value="F:oxidoreductase activity, acting on paired donors, with incorporation or reduction of molecular oxygen"/>
    <property type="evidence" value="ECO:0007669"/>
    <property type="project" value="InterPro"/>
</dbReference>
<accession>A0A9P8C3J0</accession>
<gene>
    <name evidence="2" type="ORF">BJ875DRAFT_380485</name>
</gene>